<evidence type="ECO:0000256" key="5">
    <source>
        <dbReference type="ARBA" id="ARBA00023027"/>
    </source>
</evidence>
<dbReference type="PANTHER" id="PTHR43833">
    <property type="entry name" value="POTASSIUM CHANNEL PROTEIN 2-RELATED-RELATED"/>
    <property type="match status" value="1"/>
</dbReference>
<keyword evidence="2" id="KW-0813">Transport</keyword>
<dbReference type="RefSeq" id="WP_014555237.1">
    <property type="nucleotide sequence ID" value="NC_017459.1"/>
</dbReference>
<dbReference type="PROSITE" id="PS51202">
    <property type="entry name" value="RCK_C"/>
    <property type="match status" value="1"/>
</dbReference>
<dbReference type="SUPFAM" id="SSF51735">
    <property type="entry name" value="NAD(P)-binding Rossmann-fold domains"/>
    <property type="match status" value="1"/>
</dbReference>
<dbReference type="PROSITE" id="PS51201">
    <property type="entry name" value="RCK_N"/>
    <property type="match status" value="1"/>
</dbReference>
<dbReference type="OrthoDB" id="169192at2157"/>
<dbReference type="KEGG" id="hwc:Hqrw_1407"/>
<dbReference type="Gene3D" id="3.40.50.720">
    <property type="entry name" value="NAD(P)-binding Rossmann-like Domain"/>
    <property type="match status" value="1"/>
</dbReference>
<evidence type="ECO:0000313" key="10">
    <source>
        <dbReference type="Proteomes" id="UP000007954"/>
    </source>
</evidence>
<dbReference type="GO" id="GO:0015079">
    <property type="term" value="F:potassium ion transmembrane transporter activity"/>
    <property type="evidence" value="ECO:0007669"/>
    <property type="project" value="InterPro"/>
</dbReference>
<keyword evidence="6" id="KW-0406">Ion transport</keyword>
<dbReference type="HOGENOM" id="CLU_046525_2_2_2"/>
<evidence type="ECO:0000256" key="4">
    <source>
        <dbReference type="ARBA" id="ARBA00022958"/>
    </source>
</evidence>
<evidence type="ECO:0000259" key="8">
    <source>
        <dbReference type="PROSITE" id="PS51202"/>
    </source>
</evidence>
<dbReference type="PRINTS" id="PR00335">
    <property type="entry name" value="KUPTAKETRKA"/>
</dbReference>
<evidence type="ECO:0000259" key="7">
    <source>
        <dbReference type="PROSITE" id="PS51201"/>
    </source>
</evidence>
<gene>
    <name evidence="9" type="primary">trkA3</name>
    <name evidence="9" type="ordered locus">Hqrw_1407</name>
</gene>
<evidence type="ECO:0000256" key="1">
    <source>
        <dbReference type="ARBA" id="ARBA00003660"/>
    </source>
</evidence>
<organism evidence="9 10">
    <name type="scientific">Haloquadratum walsbyi (strain DSM 16854 / JCM 12705 / C23)</name>
    <dbReference type="NCBI Taxonomy" id="768065"/>
    <lineage>
        <taxon>Archaea</taxon>
        <taxon>Methanobacteriati</taxon>
        <taxon>Methanobacteriota</taxon>
        <taxon>Stenosarchaea group</taxon>
        <taxon>Halobacteria</taxon>
        <taxon>Halobacteriales</taxon>
        <taxon>Haloferacaceae</taxon>
        <taxon>Haloquadratum</taxon>
    </lineage>
</organism>
<dbReference type="SUPFAM" id="SSF116726">
    <property type="entry name" value="TrkA C-terminal domain-like"/>
    <property type="match status" value="1"/>
</dbReference>
<dbReference type="Gene3D" id="3.30.70.1450">
    <property type="entry name" value="Regulator of K+ conductance, C-terminal domain"/>
    <property type="match status" value="1"/>
</dbReference>
<reference evidence="9 10" key="1">
    <citation type="journal article" date="2011" name="PLoS ONE">
        <title>Haloquadratum walsbyi: limited diversity in a global pond.</title>
        <authorList>
            <person name="Dyall-Smith M."/>
            <person name="Pfeiffer F."/>
            <person name="Klee K."/>
            <person name="Palm P."/>
            <person name="Gross K."/>
            <person name="Schuster S.C."/>
            <person name="Rampp M."/>
            <person name="Oesterhelt D."/>
        </authorList>
    </citation>
    <scope>NUCLEOTIDE SEQUENCE [LARGE SCALE GENOMIC DNA]</scope>
    <source>
        <strain evidence="10">DSM 16854 / JCM 12705 / C23</strain>
    </source>
</reference>
<sequence length="219" mass="23305">MSFVIVGYGRVGARTAQILETDGYNVVVVDNDPDKITHADNAGFDVIEGDGSDASVLKQAGIDEAVALGGLTDDPTVNFAACLTGKQHGCRVVMRISEDINSNVYEQYESDVDDVIDPERLGAAGAKTALLGGNFNVLDELTEGLSLTSLSVPVDAPIIDQTVNEIELGDHGRIYAHGRANEPMTIPLPATIIKSGDRLALVVEQNNLIEVRRTLMGDN</sequence>
<dbReference type="InterPro" id="IPR006036">
    <property type="entry name" value="K_uptake_TrkA"/>
</dbReference>
<dbReference type="Pfam" id="PF02080">
    <property type="entry name" value="TrkA_C"/>
    <property type="match status" value="1"/>
</dbReference>
<feature type="domain" description="RCK C-terminal" evidence="8">
    <location>
        <begin position="135"/>
        <end position="217"/>
    </location>
</feature>
<dbReference type="EMBL" id="FR746099">
    <property type="protein sequence ID" value="CCC39360.1"/>
    <property type="molecule type" value="Genomic_DNA"/>
</dbReference>
<dbReference type="InterPro" id="IPR006037">
    <property type="entry name" value="RCK_C"/>
</dbReference>
<dbReference type="InterPro" id="IPR003148">
    <property type="entry name" value="RCK_N"/>
</dbReference>
<keyword evidence="3" id="KW-0633">Potassium transport</keyword>
<evidence type="ECO:0000256" key="6">
    <source>
        <dbReference type="ARBA" id="ARBA00023065"/>
    </source>
</evidence>
<dbReference type="AlphaFoldDB" id="G0LHX2"/>
<evidence type="ECO:0000313" key="9">
    <source>
        <dbReference type="EMBL" id="CCC39360.1"/>
    </source>
</evidence>
<dbReference type="GeneID" id="12446061"/>
<evidence type="ECO:0000256" key="2">
    <source>
        <dbReference type="ARBA" id="ARBA00022448"/>
    </source>
</evidence>
<keyword evidence="4" id="KW-0630">Potassium</keyword>
<name>G0LHX2_HALWC</name>
<feature type="domain" description="RCK N-terminal" evidence="7">
    <location>
        <begin position="1"/>
        <end position="116"/>
    </location>
</feature>
<dbReference type="InterPro" id="IPR036721">
    <property type="entry name" value="RCK_C_sf"/>
</dbReference>
<accession>G0LHX2</accession>
<comment type="function">
    <text evidence="1">Part of a potassium transport system.</text>
</comment>
<dbReference type="Proteomes" id="UP000007954">
    <property type="component" value="Chromosome"/>
</dbReference>
<keyword evidence="5" id="KW-0520">NAD</keyword>
<dbReference type="Pfam" id="PF02254">
    <property type="entry name" value="TrkA_N"/>
    <property type="match status" value="1"/>
</dbReference>
<dbReference type="InterPro" id="IPR036291">
    <property type="entry name" value="NAD(P)-bd_dom_sf"/>
</dbReference>
<dbReference type="PANTHER" id="PTHR43833:SF5">
    <property type="entry name" value="TRK SYSTEM POTASSIUM UPTAKE PROTEIN TRKA"/>
    <property type="match status" value="1"/>
</dbReference>
<dbReference type="GO" id="GO:0005886">
    <property type="term" value="C:plasma membrane"/>
    <property type="evidence" value="ECO:0007669"/>
    <property type="project" value="InterPro"/>
</dbReference>
<dbReference type="InterPro" id="IPR050721">
    <property type="entry name" value="Trk_Ktr_HKT_K-transport"/>
</dbReference>
<proteinExistence type="predicted"/>
<protein>
    <submittedName>
        <fullName evidence="9">TrkA domain protein</fullName>
    </submittedName>
</protein>
<evidence type="ECO:0000256" key="3">
    <source>
        <dbReference type="ARBA" id="ARBA00022538"/>
    </source>
</evidence>